<protein>
    <submittedName>
        <fullName evidence="2">Uncharacterized protein</fullName>
    </submittedName>
</protein>
<dbReference type="Proteomes" id="UP000293719">
    <property type="component" value="Chromosome"/>
</dbReference>
<proteinExistence type="predicted"/>
<keyword evidence="3" id="KW-1185">Reference proteome</keyword>
<feature type="transmembrane region" description="Helical" evidence="1">
    <location>
        <begin position="38"/>
        <end position="58"/>
    </location>
</feature>
<accession>A0A4P6UZM5</accession>
<organism evidence="2 3">
    <name type="scientific">Roseitalea porphyridii</name>
    <dbReference type="NCBI Taxonomy" id="1852022"/>
    <lineage>
        <taxon>Bacteria</taxon>
        <taxon>Pseudomonadati</taxon>
        <taxon>Pseudomonadota</taxon>
        <taxon>Alphaproteobacteria</taxon>
        <taxon>Hyphomicrobiales</taxon>
        <taxon>Ahrensiaceae</taxon>
        <taxon>Roseitalea</taxon>
    </lineage>
</organism>
<dbReference type="OrthoDB" id="7875671at2"/>
<evidence type="ECO:0000256" key="1">
    <source>
        <dbReference type="SAM" id="Phobius"/>
    </source>
</evidence>
<dbReference type="RefSeq" id="WP_131616276.1">
    <property type="nucleotide sequence ID" value="NZ_CP036532.1"/>
</dbReference>
<gene>
    <name evidence="2" type="ORF">E0E05_08260</name>
</gene>
<keyword evidence="1" id="KW-0812">Transmembrane</keyword>
<keyword evidence="1" id="KW-1133">Transmembrane helix</keyword>
<name>A0A4P6UZM5_9HYPH</name>
<dbReference type="KEGG" id="rpod:E0E05_08260"/>
<evidence type="ECO:0000313" key="2">
    <source>
        <dbReference type="EMBL" id="QBK30587.1"/>
    </source>
</evidence>
<evidence type="ECO:0000313" key="3">
    <source>
        <dbReference type="Proteomes" id="UP000293719"/>
    </source>
</evidence>
<keyword evidence="1" id="KW-0472">Membrane</keyword>
<dbReference type="GeneID" id="90767284"/>
<sequence>MTFDIPHMLATGLIVFAVIWLVDHTGAFENASKGRKTLFKVIGVFVAIVILNIVWPYGSTAWTGA</sequence>
<reference evidence="2 3" key="1">
    <citation type="journal article" date="2017" name="Int. J. Syst. Evol. Microbiol.">
        <title>Roseitalea porphyridii gen. nov., sp. nov., isolated from a red alga, and reclassification of Hoeflea suaedae Chung et al. 2013 as Pseudohoeflea suaedae gen. nov., comb. nov.</title>
        <authorList>
            <person name="Hyeon J.W."/>
            <person name="Jeong S.E."/>
            <person name="Baek K."/>
            <person name="Jeon C.O."/>
        </authorList>
    </citation>
    <scope>NUCLEOTIDE SEQUENCE [LARGE SCALE GENOMIC DNA]</scope>
    <source>
        <strain evidence="2 3">MA7-20</strain>
    </source>
</reference>
<feature type="transmembrane region" description="Helical" evidence="1">
    <location>
        <begin position="6"/>
        <end position="26"/>
    </location>
</feature>
<dbReference type="AlphaFoldDB" id="A0A4P6UZM5"/>
<dbReference type="EMBL" id="CP036532">
    <property type="protein sequence ID" value="QBK30587.1"/>
    <property type="molecule type" value="Genomic_DNA"/>
</dbReference>